<gene>
    <name evidence="1" type="ORF">EZI54_11080</name>
</gene>
<sequence>MGHTACRLVPKACGCPFLAQRGEADRALERRGSGAKEGSPEWFDGVAPIRSVDDCLEGGLVGYPVWNR</sequence>
<evidence type="ECO:0000313" key="2">
    <source>
        <dbReference type="Proteomes" id="UP000313645"/>
    </source>
</evidence>
<evidence type="ECO:0000313" key="1">
    <source>
        <dbReference type="EMBL" id="TBW55706.1"/>
    </source>
</evidence>
<dbReference type="Proteomes" id="UP000313645">
    <property type="component" value="Unassembled WGS sequence"/>
</dbReference>
<dbReference type="EMBL" id="SJDL01000015">
    <property type="protein sequence ID" value="TBW55706.1"/>
    <property type="molecule type" value="Genomic_DNA"/>
</dbReference>
<proteinExistence type="predicted"/>
<organism evidence="1 2">
    <name type="scientific">Marinobacter halodurans</name>
    <dbReference type="NCBI Taxonomy" id="2528979"/>
    <lineage>
        <taxon>Bacteria</taxon>
        <taxon>Pseudomonadati</taxon>
        <taxon>Pseudomonadota</taxon>
        <taxon>Gammaproteobacteria</taxon>
        <taxon>Pseudomonadales</taxon>
        <taxon>Marinobacteraceae</taxon>
        <taxon>Marinobacter</taxon>
    </lineage>
</organism>
<keyword evidence="2" id="KW-1185">Reference proteome</keyword>
<accession>A0ABY1ZP52</accession>
<comment type="caution">
    <text evidence="1">The sequence shown here is derived from an EMBL/GenBank/DDBJ whole genome shotgun (WGS) entry which is preliminary data.</text>
</comment>
<name>A0ABY1ZP52_9GAMM</name>
<reference evidence="1 2" key="1">
    <citation type="submission" date="2019-02" db="EMBL/GenBank/DDBJ databases">
        <title>Marinobacter halodurans sp. nov., a marine bacterium isolated from sea tidal flat.</title>
        <authorList>
            <person name="Yoo Y."/>
            <person name="Lee D.W."/>
            <person name="Kim B.S."/>
            <person name="Kim J.-J."/>
        </authorList>
    </citation>
    <scope>NUCLEOTIDE SEQUENCE [LARGE SCALE GENOMIC DNA]</scope>
    <source>
        <strain evidence="1 2">YJ-S3-2</strain>
    </source>
</reference>
<protein>
    <submittedName>
        <fullName evidence="1">Uncharacterized protein</fullName>
    </submittedName>
</protein>
<dbReference type="RefSeq" id="WP_131481947.1">
    <property type="nucleotide sequence ID" value="NZ_SJDL01000015.1"/>
</dbReference>